<dbReference type="SUPFAM" id="SSF46785">
    <property type="entry name" value="Winged helix' DNA-binding domain"/>
    <property type="match status" value="1"/>
</dbReference>
<gene>
    <name evidence="2" type="ORF">AACH00_17925</name>
</gene>
<keyword evidence="3" id="KW-1185">Reference proteome</keyword>
<protein>
    <submittedName>
        <fullName evidence="2">MarR family winged helix-turn-helix transcriptional regulator</fullName>
    </submittedName>
</protein>
<comment type="caution">
    <text evidence="2">The sequence shown here is derived from an EMBL/GenBank/DDBJ whole genome shotgun (WGS) entry which is preliminary data.</text>
</comment>
<proteinExistence type="predicted"/>
<dbReference type="PRINTS" id="PR00598">
    <property type="entry name" value="HTHMARR"/>
</dbReference>
<dbReference type="InterPro" id="IPR036390">
    <property type="entry name" value="WH_DNA-bd_sf"/>
</dbReference>
<dbReference type="InterPro" id="IPR039422">
    <property type="entry name" value="MarR/SlyA-like"/>
</dbReference>
<accession>A0ABU9C8M7</accession>
<dbReference type="InterPro" id="IPR000835">
    <property type="entry name" value="HTH_MarR-typ"/>
</dbReference>
<dbReference type="PROSITE" id="PS50995">
    <property type="entry name" value="HTH_MARR_2"/>
    <property type="match status" value="1"/>
</dbReference>
<sequence length="163" mass="17888">MPRKAHSSSPDQTPRGHLAEPELHNILGYQLAQATVVTNHIFKRLVATPESLSKVEFSLLSLVRSNPDVSAKQLSQALAMTPPNIAMWLDKLEARGWVARTRSTQDARVQLLRLTDEGQAAVARCVAALHTAEQEAIDTLSGAERAMLIELLHKVARARKAGR</sequence>
<feature type="domain" description="HTH marR-type" evidence="1">
    <location>
        <begin position="24"/>
        <end position="157"/>
    </location>
</feature>
<dbReference type="Pfam" id="PF01047">
    <property type="entry name" value="MarR"/>
    <property type="match status" value="1"/>
</dbReference>
<dbReference type="EMBL" id="JBBUTI010000015">
    <property type="protein sequence ID" value="MEK8048236.1"/>
    <property type="molecule type" value="Genomic_DNA"/>
</dbReference>
<dbReference type="SMART" id="SM00347">
    <property type="entry name" value="HTH_MARR"/>
    <property type="match status" value="1"/>
</dbReference>
<dbReference type="Proteomes" id="UP001379945">
    <property type="component" value="Unassembled WGS sequence"/>
</dbReference>
<dbReference type="RefSeq" id="WP_341400550.1">
    <property type="nucleotide sequence ID" value="NZ_JBBUTI010000015.1"/>
</dbReference>
<dbReference type="InterPro" id="IPR036388">
    <property type="entry name" value="WH-like_DNA-bd_sf"/>
</dbReference>
<reference evidence="2 3" key="1">
    <citation type="submission" date="2024-04" db="EMBL/GenBank/DDBJ databases">
        <title>Novel species of the genus Ideonella isolated from streams.</title>
        <authorList>
            <person name="Lu H."/>
        </authorList>
    </citation>
    <scope>NUCLEOTIDE SEQUENCE [LARGE SCALE GENOMIC DNA]</scope>
    <source>
        <strain evidence="2 3">LYT19W</strain>
    </source>
</reference>
<evidence type="ECO:0000313" key="3">
    <source>
        <dbReference type="Proteomes" id="UP001379945"/>
    </source>
</evidence>
<dbReference type="Gene3D" id="1.10.10.10">
    <property type="entry name" value="Winged helix-like DNA-binding domain superfamily/Winged helix DNA-binding domain"/>
    <property type="match status" value="1"/>
</dbReference>
<organism evidence="2 3">
    <name type="scientific">Ideonella margarita</name>
    <dbReference type="NCBI Taxonomy" id="2984191"/>
    <lineage>
        <taxon>Bacteria</taxon>
        <taxon>Pseudomonadati</taxon>
        <taxon>Pseudomonadota</taxon>
        <taxon>Betaproteobacteria</taxon>
        <taxon>Burkholderiales</taxon>
        <taxon>Sphaerotilaceae</taxon>
        <taxon>Ideonella</taxon>
    </lineage>
</organism>
<dbReference type="PANTHER" id="PTHR33164:SF43">
    <property type="entry name" value="HTH-TYPE TRANSCRIPTIONAL REPRESSOR YETL"/>
    <property type="match status" value="1"/>
</dbReference>
<name>A0ABU9C8M7_9BURK</name>
<evidence type="ECO:0000313" key="2">
    <source>
        <dbReference type="EMBL" id="MEK8048236.1"/>
    </source>
</evidence>
<dbReference type="PANTHER" id="PTHR33164">
    <property type="entry name" value="TRANSCRIPTIONAL REGULATOR, MARR FAMILY"/>
    <property type="match status" value="1"/>
</dbReference>
<evidence type="ECO:0000259" key="1">
    <source>
        <dbReference type="PROSITE" id="PS50995"/>
    </source>
</evidence>